<proteinExistence type="predicted"/>
<name>A0A5J4RFD2_9ZZZZ</name>
<comment type="caution">
    <text evidence="1">The sequence shown here is derived from an EMBL/GenBank/DDBJ whole genome shotgun (WGS) entry which is preliminary data.</text>
</comment>
<sequence length="64" mass="7364">MKANLLNKANILKALDCLPEQFTTEKLEYECYVLSCINEGLKDVEERNLIPHEEIEKLILSGEL</sequence>
<reference evidence="1" key="1">
    <citation type="submission" date="2019-03" db="EMBL/GenBank/DDBJ databases">
        <title>Single cell metagenomics reveals metabolic interactions within the superorganism composed of flagellate Streblomastix strix and complex community of Bacteroidetes bacteria on its surface.</title>
        <authorList>
            <person name="Treitli S.C."/>
            <person name="Kolisko M."/>
            <person name="Husnik F."/>
            <person name="Keeling P."/>
            <person name="Hampl V."/>
        </authorList>
    </citation>
    <scope>NUCLEOTIDE SEQUENCE</scope>
    <source>
        <strain evidence="1">STM</strain>
    </source>
</reference>
<dbReference type="EMBL" id="SNRY01001290">
    <property type="protein sequence ID" value="KAA6332055.1"/>
    <property type="molecule type" value="Genomic_DNA"/>
</dbReference>
<evidence type="ECO:0000313" key="1">
    <source>
        <dbReference type="EMBL" id="KAA6332055.1"/>
    </source>
</evidence>
<organism evidence="1">
    <name type="scientific">termite gut metagenome</name>
    <dbReference type="NCBI Taxonomy" id="433724"/>
    <lineage>
        <taxon>unclassified sequences</taxon>
        <taxon>metagenomes</taxon>
        <taxon>organismal metagenomes</taxon>
    </lineage>
</organism>
<protein>
    <submittedName>
        <fullName evidence="1">Uncharacterized protein</fullName>
    </submittedName>
</protein>
<dbReference type="AlphaFoldDB" id="A0A5J4RFD2"/>
<accession>A0A5J4RFD2</accession>
<gene>
    <name evidence="1" type="ORF">EZS27_019395</name>
</gene>